<accession>A0A6P2M0T5</accession>
<dbReference type="AlphaFoldDB" id="A0A6P2M0T5"/>
<sequence length="225" mass="24121">MLTICRQCRSPKGARKPVVGPVACYRGAEVNDSRMCICGVAAAEKGDTRRDGLFAPFYGGCVDRIAPERVHFWRRAMAGGGTDGYEIYIKPARGRTGQTGHESLPGAGERVAGHCPAVRSSYNPASYRQVVRSTRRGSVAERRNTNNEKNPESVADQTLPTSAADEWATSWPSDADPGDSVPFGEGFSARGDVNVSRPVPVANAIPHPGTLAADVHQTRRRDGGE</sequence>
<dbReference type="EMBL" id="CABVQC010000022">
    <property type="protein sequence ID" value="VWB76691.1"/>
    <property type="molecule type" value="Genomic_DNA"/>
</dbReference>
<feature type="region of interest" description="Disordered" evidence="1">
    <location>
        <begin position="129"/>
        <end position="225"/>
    </location>
</feature>
<proteinExistence type="predicted"/>
<evidence type="ECO:0000313" key="3">
    <source>
        <dbReference type="Proteomes" id="UP000494261"/>
    </source>
</evidence>
<dbReference type="Proteomes" id="UP000494261">
    <property type="component" value="Unassembled WGS sequence"/>
</dbReference>
<gene>
    <name evidence="2" type="ORF">BLA13014_03506</name>
</gene>
<name>A0A6P2M0T5_9BURK</name>
<organism evidence="2 3">
    <name type="scientific">Burkholderia aenigmatica</name>
    <dbReference type="NCBI Taxonomy" id="2015348"/>
    <lineage>
        <taxon>Bacteria</taxon>
        <taxon>Pseudomonadati</taxon>
        <taxon>Pseudomonadota</taxon>
        <taxon>Betaproteobacteria</taxon>
        <taxon>Burkholderiales</taxon>
        <taxon>Burkholderiaceae</taxon>
        <taxon>Burkholderia</taxon>
        <taxon>Burkholderia cepacia complex</taxon>
    </lineage>
</organism>
<feature type="compositionally biased region" description="Basic and acidic residues" evidence="1">
    <location>
        <begin position="138"/>
        <end position="151"/>
    </location>
</feature>
<protein>
    <submittedName>
        <fullName evidence="2">Uncharacterized protein</fullName>
    </submittedName>
</protein>
<feature type="compositionally biased region" description="Basic and acidic residues" evidence="1">
    <location>
        <begin position="216"/>
        <end position="225"/>
    </location>
</feature>
<evidence type="ECO:0000313" key="2">
    <source>
        <dbReference type="EMBL" id="VWB76691.1"/>
    </source>
</evidence>
<reference evidence="2 3" key="1">
    <citation type="submission" date="2019-09" db="EMBL/GenBank/DDBJ databases">
        <authorList>
            <person name="Depoorter E."/>
        </authorList>
    </citation>
    <scope>NUCLEOTIDE SEQUENCE [LARGE SCALE GENOMIC DNA]</scope>
    <source>
        <strain evidence="2">LMG 13014</strain>
    </source>
</reference>
<evidence type="ECO:0000256" key="1">
    <source>
        <dbReference type="SAM" id="MobiDB-lite"/>
    </source>
</evidence>